<dbReference type="GO" id="GO:0051536">
    <property type="term" value="F:iron-sulfur cluster binding"/>
    <property type="evidence" value="ECO:0007669"/>
    <property type="project" value="UniProtKB-KW"/>
</dbReference>
<keyword evidence="5" id="KW-0411">Iron-sulfur</keyword>
<keyword evidence="2" id="KW-0949">S-adenosyl-L-methionine</keyword>
<dbReference type="OrthoDB" id="9801424at2"/>
<reference evidence="7 9" key="2">
    <citation type="submission" date="2016-11" db="EMBL/GenBank/DDBJ databases">
        <authorList>
            <person name="Klemetsen T."/>
        </authorList>
    </citation>
    <scope>NUCLEOTIDE SEQUENCE [LARGE SCALE GENOMIC DNA]</scope>
    <source>
        <strain evidence="7">MT 2528</strain>
    </source>
</reference>
<evidence type="ECO:0000313" key="9">
    <source>
        <dbReference type="Proteomes" id="UP000182660"/>
    </source>
</evidence>
<dbReference type="Proteomes" id="UP000183794">
    <property type="component" value="Unassembled WGS sequence"/>
</dbReference>
<dbReference type="GeneID" id="61294845"/>
<evidence type="ECO:0000256" key="1">
    <source>
        <dbReference type="ARBA" id="ARBA00001966"/>
    </source>
</evidence>
<name>A0A1L0B2Y0_9GAMM</name>
<dbReference type="PROSITE" id="PS51918">
    <property type="entry name" value="RADICAL_SAM"/>
    <property type="match status" value="1"/>
</dbReference>
<dbReference type="SFLD" id="SFLDG01082">
    <property type="entry name" value="B12-binding_domain_containing"/>
    <property type="match status" value="1"/>
</dbReference>
<dbReference type="CDD" id="cd01335">
    <property type="entry name" value="Radical_SAM"/>
    <property type="match status" value="1"/>
</dbReference>
<proteinExistence type="predicted"/>
<keyword evidence="4" id="KW-0408">Iron</keyword>
<comment type="cofactor">
    <cofactor evidence="1">
        <name>[4Fe-4S] cluster</name>
        <dbReference type="ChEBI" id="CHEBI:49883"/>
    </cofactor>
</comment>
<dbReference type="EMBL" id="FPLD01000036">
    <property type="protein sequence ID" value="SGY90175.1"/>
    <property type="molecule type" value="Genomic_DNA"/>
</dbReference>
<dbReference type="InterPro" id="IPR007197">
    <property type="entry name" value="rSAM"/>
</dbReference>
<evidence type="ECO:0000313" key="10">
    <source>
        <dbReference type="Proteomes" id="UP000183794"/>
    </source>
</evidence>
<evidence type="ECO:0000259" key="6">
    <source>
        <dbReference type="PROSITE" id="PS51918"/>
    </source>
</evidence>
<reference evidence="8 10" key="1">
    <citation type="submission" date="2016-11" db="EMBL/GenBank/DDBJ databases">
        <authorList>
            <person name="Jaros S."/>
            <person name="Januszkiewicz K."/>
            <person name="Wedrychowicz H."/>
        </authorList>
    </citation>
    <scope>NUCLEOTIDE SEQUENCE [LARGE SCALE GENOMIC DNA]</scope>
    <source>
        <strain evidence="8">NVI 5450</strain>
    </source>
</reference>
<dbReference type="PANTHER" id="PTHR43409:SF16">
    <property type="entry name" value="SLR0320 PROTEIN"/>
    <property type="match status" value="1"/>
</dbReference>
<dbReference type="PROSITE" id="PS51257">
    <property type="entry name" value="PROKAR_LIPOPROTEIN"/>
    <property type="match status" value="1"/>
</dbReference>
<organism evidence="8 10">
    <name type="scientific">Moritella viscosa</name>
    <dbReference type="NCBI Taxonomy" id="80854"/>
    <lineage>
        <taxon>Bacteria</taxon>
        <taxon>Pseudomonadati</taxon>
        <taxon>Pseudomonadota</taxon>
        <taxon>Gammaproteobacteria</taxon>
        <taxon>Alteromonadales</taxon>
        <taxon>Moritellaceae</taxon>
        <taxon>Moritella</taxon>
    </lineage>
</organism>
<evidence type="ECO:0000256" key="4">
    <source>
        <dbReference type="ARBA" id="ARBA00023004"/>
    </source>
</evidence>
<dbReference type="AlphaFoldDB" id="A0A1L0B2Y0"/>
<evidence type="ECO:0000313" key="8">
    <source>
        <dbReference type="EMBL" id="SGY90175.1"/>
    </source>
</evidence>
<gene>
    <name evidence="7" type="ORF">MT2528_1116</name>
    <name evidence="8" type="ORF">NVI5450_1086</name>
</gene>
<dbReference type="InterPro" id="IPR023404">
    <property type="entry name" value="rSAM_horseshoe"/>
</dbReference>
<dbReference type="GO" id="GO:0005829">
    <property type="term" value="C:cytosol"/>
    <property type="evidence" value="ECO:0007669"/>
    <property type="project" value="TreeGrafter"/>
</dbReference>
<dbReference type="SMART" id="SM00729">
    <property type="entry name" value="Elp3"/>
    <property type="match status" value="1"/>
</dbReference>
<sequence length="415" mass="47192">MEKIKYALLVTFDFTQRGKSGTGFAAGSLLSACCSHEQYGKQFTIEHLAIPMSTVAKERLSVAKIVDEIRQSIPLANLDSLALACYVWSSSLIEPIIKLCREYGFKGKVILGGYQINSKSCRELYPNGDFYIPGYAEASLPEAILDEYSISSRIVDVPVNFEKLASPYLDGSLMLDQGQDMIHWETRRGCVFKCNFCAHRDLKNKKVHLLGMDKIKQELDLFKRKDIKKINVLDPIFNNETNHKEILKYAIEIDLTALLSLQVRFERINEEFLELCSQLNVHLEFGLQTAVKSESQIIERANNMNKVDKSIALIQQWQQPFEVSLIYGLPGQTVDSFQYSIEYLQQRGVTIIKAFPLMLLEGTQLFEDKNKFNITEDLIDDSGIPHVVACDSFTRGEWKLMHQYAQDLSISEDAA</sequence>
<dbReference type="Proteomes" id="UP000182660">
    <property type="component" value="Unassembled WGS sequence"/>
</dbReference>
<evidence type="ECO:0000256" key="2">
    <source>
        <dbReference type="ARBA" id="ARBA00022691"/>
    </source>
</evidence>
<dbReference type="GO" id="GO:0046872">
    <property type="term" value="F:metal ion binding"/>
    <property type="evidence" value="ECO:0007669"/>
    <property type="project" value="UniProtKB-KW"/>
</dbReference>
<dbReference type="Gene3D" id="3.80.30.20">
    <property type="entry name" value="tm_1862 like domain"/>
    <property type="match status" value="1"/>
</dbReference>
<dbReference type="SFLD" id="SFLDS00029">
    <property type="entry name" value="Radical_SAM"/>
    <property type="match status" value="1"/>
</dbReference>
<dbReference type="RefSeq" id="WP_075471304.1">
    <property type="nucleotide sequence ID" value="NZ_CAWQZC010000046.1"/>
</dbReference>
<dbReference type="GO" id="GO:0003824">
    <property type="term" value="F:catalytic activity"/>
    <property type="evidence" value="ECO:0007669"/>
    <property type="project" value="InterPro"/>
</dbReference>
<dbReference type="InterPro" id="IPR058240">
    <property type="entry name" value="rSAM_sf"/>
</dbReference>
<dbReference type="Pfam" id="PF04055">
    <property type="entry name" value="Radical_SAM"/>
    <property type="match status" value="1"/>
</dbReference>
<dbReference type="SUPFAM" id="SSF102114">
    <property type="entry name" value="Radical SAM enzymes"/>
    <property type="match status" value="1"/>
</dbReference>
<dbReference type="EMBL" id="FPLJ01000031">
    <property type="protein sequence ID" value="SGY86757.1"/>
    <property type="molecule type" value="Genomic_DNA"/>
</dbReference>
<protein>
    <submittedName>
        <fullName evidence="8">Radical SAM domain protein, putative</fullName>
    </submittedName>
</protein>
<dbReference type="InterPro" id="IPR051198">
    <property type="entry name" value="BchE-like"/>
</dbReference>
<keyword evidence="3" id="KW-0479">Metal-binding</keyword>
<dbReference type="InterPro" id="IPR006638">
    <property type="entry name" value="Elp3/MiaA/NifB-like_rSAM"/>
</dbReference>
<evidence type="ECO:0000256" key="3">
    <source>
        <dbReference type="ARBA" id="ARBA00022723"/>
    </source>
</evidence>
<accession>A0A1L0B2Y0</accession>
<feature type="domain" description="Radical SAM core" evidence="6">
    <location>
        <begin position="176"/>
        <end position="385"/>
    </location>
</feature>
<keyword evidence="9" id="KW-1185">Reference proteome</keyword>
<dbReference type="PANTHER" id="PTHR43409">
    <property type="entry name" value="ANAEROBIC MAGNESIUM-PROTOPORPHYRIN IX MONOMETHYL ESTER CYCLASE-RELATED"/>
    <property type="match status" value="1"/>
</dbReference>
<evidence type="ECO:0000256" key="5">
    <source>
        <dbReference type="ARBA" id="ARBA00023014"/>
    </source>
</evidence>
<evidence type="ECO:0000313" key="7">
    <source>
        <dbReference type="EMBL" id="SGY86757.1"/>
    </source>
</evidence>